<comment type="caution">
    <text evidence="2">The sequence shown here is derived from an EMBL/GenBank/DDBJ whole genome shotgun (WGS) entry which is preliminary data.</text>
</comment>
<evidence type="ECO:0008006" key="4">
    <source>
        <dbReference type="Google" id="ProtNLM"/>
    </source>
</evidence>
<dbReference type="InterPro" id="IPR010869">
    <property type="entry name" value="DUF1501"/>
</dbReference>
<feature type="signal peptide" evidence="1">
    <location>
        <begin position="1"/>
        <end position="45"/>
    </location>
</feature>
<dbReference type="Pfam" id="PF07394">
    <property type="entry name" value="DUF1501"/>
    <property type="match status" value="1"/>
</dbReference>
<evidence type="ECO:0000313" key="2">
    <source>
        <dbReference type="EMBL" id="TWU60156.1"/>
    </source>
</evidence>
<keyword evidence="3" id="KW-1185">Reference proteome</keyword>
<protein>
    <recommendedName>
        <fullName evidence="4">DUF1501 domain-containing protein</fullName>
    </recommendedName>
</protein>
<feature type="chain" id="PRO_5022784360" description="DUF1501 domain-containing protein" evidence="1">
    <location>
        <begin position="46"/>
        <end position="497"/>
    </location>
</feature>
<evidence type="ECO:0000256" key="1">
    <source>
        <dbReference type="SAM" id="SignalP"/>
    </source>
</evidence>
<keyword evidence="1" id="KW-0732">Signal</keyword>
<dbReference type="EMBL" id="SJPW01000001">
    <property type="protein sequence ID" value="TWU60156.1"/>
    <property type="molecule type" value="Genomic_DNA"/>
</dbReference>
<evidence type="ECO:0000313" key="3">
    <source>
        <dbReference type="Proteomes" id="UP000318288"/>
    </source>
</evidence>
<dbReference type="RefSeq" id="WP_146453735.1">
    <property type="nucleotide sequence ID" value="NZ_SJPW01000001.1"/>
</dbReference>
<name>A0A5C6FEC0_9BACT</name>
<dbReference type="PANTHER" id="PTHR43737">
    <property type="entry name" value="BLL7424 PROTEIN"/>
    <property type="match status" value="1"/>
</dbReference>
<dbReference type="AlphaFoldDB" id="A0A5C6FEC0"/>
<proteinExistence type="predicted"/>
<organism evidence="2 3">
    <name type="scientific">Rubripirellula tenax</name>
    <dbReference type="NCBI Taxonomy" id="2528015"/>
    <lineage>
        <taxon>Bacteria</taxon>
        <taxon>Pseudomonadati</taxon>
        <taxon>Planctomycetota</taxon>
        <taxon>Planctomycetia</taxon>
        <taxon>Pirellulales</taxon>
        <taxon>Pirellulaceae</taxon>
        <taxon>Rubripirellula</taxon>
    </lineage>
</organism>
<sequence length="497" mass="52649" precursor="true">MLIKKDSPLLTSRRSVLKAATGCSMMGSVSFASAFLNLQATQALAAGTAGSDSKALVCIFLNGGNDSYNMLAPKGAEYADYNTARGTTTDGGIAIAESGVDSLLDISDPSGRTFGLHPRLNSEVAGLNSPTTGGEGIRGLYNSGKLAMIANVGSLVEPTTKVDYQARLNLPVGLFSHADLQRHWMTSVPQDRSHLNGWGGKMADILRAGNDPSVISMNISLSGDNKFQTGRDVSPYSISTSSSGGATMISGYSVDPAEASNTRYRAFNQIRRDLLGQTYENLLADTLAITSQQSMQAALEFNNAVSGVTINTPFDSYSFSQRLKRVAQVIGARDSGLGQRRQVFFVQLGGFDNHANLITAHADNMERLSIGLASFYQSLVELGVENDVVTFTISDFARTLSSNGQGSDHAWGGNHIVMGGPIDGGRICGTYPTSLVTPTHDGASIDLGRGRLIPTTSVDQYNAELARWFGVGESDLQDVLPNLANFSGSPALDLFAT</sequence>
<accession>A0A5C6FEC0</accession>
<dbReference type="Proteomes" id="UP000318288">
    <property type="component" value="Unassembled WGS sequence"/>
</dbReference>
<gene>
    <name evidence="2" type="ORF">Poly51_04310</name>
</gene>
<reference evidence="2 3" key="1">
    <citation type="submission" date="2019-02" db="EMBL/GenBank/DDBJ databases">
        <title>Deep-cultivation of Planctomycetes and their phenomic and genomic characterization uncovers novel biology.</title>
        <authorList>
            <person name="Wiegand S."/>
            <person name="Jogler M."/>
            <person name="Boedeker C."/>
            <person name="Pinto D."/>
            <person name="Vollmers J."/>
            <person name="Rivas-Marin E."/>
            <person name="Kohn T."/>
            <person name="Peeters S.H."/>
            <person name="Heuer A."/>
            <person name="Rast P."/>
            <person name="Oberbeckmann S."/>
            <person name="Bunk B."/>
            <person name="Jeske O."/>
            <person name="Meyerdierks A."/>
            <person name="Storesund J.E."/>
            <person name="Kallscheuer N."/>
            <person name="Luecker S."/>
            <person name="Lage O.M."/>
            <person name="Pohl T."/>
            <person name="Merkel B.J."/>
            <person name="Hornburger P."/>
            <person name="Mueller R.-W."/>
            <person name="Bruemmer F."/>
            <person name="Labrenz M."/>
            <person name="Spormann A.M."/>
            <person name="Op Den Camp H."/>
            <person name="Overmann J."/>
            <person name="Amann R."/>
            <person name="Jetten M.S.M."/>
            <person name="Mascher T."/>
            <person name="Medema M.H."/>
            <person name="Devos D.P."/>
            <person name="Kaster A.-K."/>
            <person name="Ovreas L."/>
            <person name="Rohde M."/>
            <person name="Galperin M.Y."/>
            <person name="Jogler C."/>
        </authorList>
    </citation>
    <scope>NUCLEOTIDE SEQUENCE [LARGE SCALE GENOMIC DNA]</scope>
    <source>
        <strain evidence="2 3">Poly51</strain>
    </source>
</reference>
<dbReference type="PANTHER" id="PTHR43737:SF1">
    <property type="entry name" value="DUF1501 DOMAIN-CONTAINING PROTEIN"/>
    <property type="match status" value="1"/>
</dbReference>
<dbReference type="OrthoDB" id="9779968at2"/>